<gene>
    <name evidence="1" type="ORF">TRIUR3_19675</name>
</gene>
<dbReference type="AlphaFoldDB" id="M8A7J6"/>
<dbReference type="EMBL" id="KD157782">
    <property type="protein sequence ID" value="EMS56419.1"/>
    <property type="molecule type" value="Genomic_DNA"/>
</dbReference>
<accession>M8A7J6</accession>
<evidence type="ECO:0000313" key="1">
    <source>
        <dbReference type="EMBL" id="EMS56419.1"/>
    </source>
</evidence>
<name>M8A7J6_TRIUA</name>
<sequence>MAEHLASVPEETGMGITGDYLPPNTYRDWIRTVAVSGAPLAWGLPNSQSQCDHNGSSYSSSRASISCPTNNTGSYGRTVAVLAALGHLLPFCPSGRLKIAL</sequence>
<protein>
    <submittedName>
        <fullName evidence="1">Uncharacterized protein</fullName>
    </submittedName>
</protein>
<organism evidence="1">
    <name type="scientific">Triticum urartu</name>
    <name type="common">Red wild einkorn</name>
    <name type="synonym">Crithodium urartu</name>
    <dbReference type="NCBI Taxonomy" id="4572"/>
    <lineage>
        <taxon>Eukaryota</taxon>
        <taxon>Viridiplantae</taxon>
        <taxon>Streptophyta</taxon>
        <taxon>Embryophyta</taxon>
        <taxon>Tracheophyta</taxon>
        <taxon>Spermatophyta</taxon>
        <taxon>Magnoliopsida</taxon>
        <taxon>Liliopsida</taxon>
        <taxon>Poales</taxon>
        <taxon>Poaceae</taxon>
        <taxon>BOP clade</taxon>
        <taxon>Pooideae</taxon>
        <taxon>Triticodae</taxon>
        <taxon>Triticeae</taxon>
        <taxon>Triticinae</taxon>
        <taxon>Triticum</taxon>
    </lineage>
</organism>
<reference evidence="1" key="1">
    <citation type="journal article" date="2013" name="Nature">
        <title>Draft genome of the wheat A-genome progenitor Triticum urartu.</title>
        <authorList>
            <person name="Ling H.Q."/>
            <person name="Zhao S."/>
            <person name="Liu D."/>
            <person name="Wang J."/>
            <person name="Sun H."/>
            <person name="Zhang C."/>
            <person name="Fan H."/>
            <person name="Li D."/>
            <person name="Dong L."/>
            <person name="Tao Y."/>
            <person name="Gao C."/>
            <person name="Wu H."/>
            <person name="Li Y."/>
            <person name="Cui Y."/>
            <person name="Guo X."/>
            <person name="Zheng S."/>
            <person name="Wang B."/>
            <person name="Yu K."/>
            <person name="Liang Q."/>
            <person name="Yang W."/>
            <person name="Lou X."/>
            <person name="Chen J."/>
            <person name="Feng M."/>
            <person name="Jian J."/>
            <person name="Zhang X."/>
            <person name="Luo G."/>
            <person name="Jiang Y."/>
            <person name="Liu J."/>
            <person name="Wang Z."/>
            <person name="Sha Y."/>
            <person name="Zhang B."/>
            <person name="Wu H."/>
            <person name="Tang D."/>
            <person name="Shen Q."/>
            <person name="Xue P."/>
            <person name="Zou S."/>
            <person name="Wang X."/>
            <person name="Liu X."/>
            <person name="Wang F."/>
            <person name="Yang Y."/>
            <person name="An X."/>
            <person name="Dong Z."/>
            <person name="Zhang K."/>
            <person name="Zhang X."/>
            <person name="Luo M.C."/>
            <person name="Dvorak J."/>
            <person name="Tong Y."/>
            <person name="Wang J."/>
            <person name="Yang H."/>
            <person name="Li Z."/>
            <person name="Wang D."/>
            <person name="Zhang A."/>
            <person name="Wang J."/>
        </authorList>
    </citation>
    <scope>NUCLEOTIDE SEQUENCE</scope>
</reference>
<proteinExistence type="predicted"/>